<keyword evidence="2" id="KW-1185">Reference proteome</keyword>
<organism evidence="1 2">
    <name type="scientific">Dictyobacter arantiisoli</name>
    <dbReference type="NCBI Taxonomy" id="2014874"/>
    <lineage>
        <taxon>Bacteria</taxon>
        <taxon>Bacillati</taxon>
        <taxon>Chloroflexota</taxon>
        <taxon>Ktedonobacteria</taxon>
        <taxon>Ktedonobacterales</taxon>
        <taxon>Dictyobacteraceae</taxon>
        <taxon>Dictyobacter</taxon>
    </lineage>
</organism>
<dbReference type="Gene3D" id="1.20.1440.30">
    <property type="entry name" value="Biosynthetic Protein domain"/>
    <property type="match status" value="1"/>
</dbReference>
<dbReference type="Pfam" id="PF05139">
    <property type="entry name" value="Erythro_esteras"/>
    <property type="match status" value="1"/>
</dbReference>
<evidence type="ECO:0000313" key="2">
    <source>
        <dbReference type="Proteomes" id="UP000322530"/>
    </source>
</evidence>
<dbReference type="Gene3D" id="2.60.120.260">
    <property type="entry name" value="Galactose-binding domain-like"/>
    <property type="match status" value="1"/>
</dbReference>
<gene>
    <name evidence="1" type="ORF">KDI_10260</name>
</gene>
<dbReference type="SUPFAM" id="SSF159501">
    <property type="entry name" value="EreA/ChaN-like"/>
    <property type="match status" value="1"/>
</dbReference>
<dbReference type="Gene3D" id="3.40.1660.10">
    <property type="entry name" value="EreA-like (biosynthetic domain)"/>
    <property type="match status" value="1"/>
</dbReference>
<evidence type="ECO:0000313" key="1">
    <source>
        <dbReference type="EMBL" id="GCF07462.1"/>
    </source>
</evidence>
<dbReference type="GO" id="GO:0046677">
    <property type="term" value="P:response to antibiotic"/>
    <property type="evidence" value="ECO:0007669"/>
    <property type="project" value="InterPro"/>
</dbReference>
<dbReference type="PANTHER" id="PTHR31299">
    <property type="entry name" value="ESTERASE, PUTATIVE (AFU_ORTHOLOGUE AFUA_1G05850)-RELATED"/>
    <property type="match status" value="1"/>
</dbReference>
<accession>A0A5A5T7U1</accession>
<dbReference type="AlphaFoldDB" id="A0A5A5T7U1"/>
<name>A0A5A5T7U1_9CHLR</name>
<dbReference type="RefSeq" id="WP_172631873.1">
    <property type="nucleotide sequence ID" value="NZ_BIXY01000010.1"/>
</dbReference>
<dbReference type="EMBL" id="BIXY01000010">
    <property type="protein sequence ID" value="GCF07462.1"/>
    <property type="molecule type" value="Genomic_DNA"/>
</dbReference>
<proteinExistence type="predicted"/>
<reference evidence="1 2" key="1">
    <citation type="submission" date="2019-01" db="EMBL/GenBank/DDBJ databases">
        <title>Draft genome sequence of Dictyobacter sp. Uno17.</title>
        <authorList>
            <person name="Wang C.M."/>
            <person name="Zheng Y."/>
            <person name="Sakai Y."/>
            <person name="Abe K."/>
            <person name="Yokota A."/>
            <person name="Yabe S."/>
        </authorList>
    </citation>
    <scope>NUCLEOTIDE SEQUENCE [LARGE SCALE GENOMIC DNA]</scope>
    <source>
        <strain evidence="1 2">Uno17</strain>
    </source>
</reference>
<dbReference type="Gene3D" id="3.30.1870.10">
    <property type="entry name" value="EreA-like, domain 2"/>
    <property type="match status" value="1"/>
</dbReference>
<dbReference type="Proteomes" id="UP000322530">
    <property type="component" value="Unassembled WGS sequence"/>
</dbReference>
<sequence length="598" mass="67317">MQRQHVIQLEDVIELLKESALRLKNSMPGGNYRDLQPLANIVGDAHIVAFGEATRGNHEFFMLKHRCLEFLVREQGFTLLAIEDGLCEVECVNHYVLTGEGDPKELLNGLLSWTWKTQEMLDVIEWMREYNKQRGEKPALQLLGLDMQSCTLAMINVLNYIGYVDADAVSEITDLYQAFGEYTDDLELYSNETIQVKQTCWSQLQRVHDLLVERRATYEKSSSHEAFAYALQCAQIVLQAEEMYSRHDFSLRSRSMAENVAWHLAQYEYEARICIWTHNGHAAAASANAQPRTLGSYLNEMYGNDLVSFCLLLGSGTFNAEDRSQPGKIITPAVGLAPQQSYEALFGAVGLPRLLIDLQGLPDVPYQWIQNPHCYRLIGAAYTPQLEKQCWATVCLPDVFDAVMHVQEGTPSRLLNAIQPAVEAPRQLTAKNLKGPRNLRFEAGLAFWQWKTPQGYTCEIETTFAYRGHVCAYLQSTATLTAETSWLGQMLPSDLYRQRRIRLSANVKARNVTGYAGLWMHIGNADGHLSVDDMSARPIVGTRDWARYEIVLDVSAISSYIQFGLALSGSGQVWIDDVQLETVSTEVPLTGNIVARDN</sequence>
<dbReference type="InterPro" id="IPR007815">
    <property type="entry name" value="Emycin_Estase"/>
</dbReference>
<dbReference type="PANTHER" id="PTHR31299:SF0">
    <property type="entry name" value="ESTERASE, PUTATIVE (AFU_ORTHOLOGUE AFUA_1G05850)-RELATED"/>
    <property type="match status" value="1"/>
</dbReference>
<protein>
    <recommendedName>
        <fullName evidence="3">Erythromycin esterase</fullName>
    </recommendedName>
</protein>
<evidence type="ECO:0008006" key="3">
    <source>
        <dbReference type="Google" id="ProtNLM"/>
    </source>
</evidence>
<dbReference type="CDD" id="cd14728">
    <property type="entry name" value="Ere-like"/>
    <property type="match status" value="1"/>
</dbReference>
<dbReference type="InterPro" id="IPR052036">
    <property type="entry name" value="Hydrolase/PRTase-associated"/>
</dbReference>
<comment type="caution">
    <text evidence="1">The sequence shown here is derived from an EMBL/GenBank/DDBJ whole genome shotgun (WGS) entry which is preliminary data.</text>
</comment>